<comment type="similarity">
    <text evidence="1">Belongs to the VPS13 family.</text>
</comment>
<dbReference type="EMBL" id="AGNL01004603">
    <property type="protein sequence ID" value="EJK73316.1"/>
    <property type="molecule type" value="Genomic_DNA"/>
</dbReference>
<evidence type="ECO:0000313" key="6">
    <source>
        <dbReference type="Proteomes" id="UP000266841"/>
    </source>
</evidence>
<feature type="compositionally biased region" description="Polar residues" evidence="3">
    <location>
        <begin position="234"/>
        <end position="243"/>
    </location>
</feature>
<feature type="region of interest" description="Disordered" evidence="3">
    <location>
        <begin position="1813"/>
        <end position="1843"/>
    </location>
</feature>
<name>K0THW6_THAOC</name>
<reference evidence="5 6" key="1">
    <citation type="journal article" date="2012" name="Genome Biol.">
        <title>Genome and low-iron response of an oceanic diatom adapted to chronic iron limitation.</title>
        <authorList>
            <person name="Lommer M."/>
            <person name="Specht M."/>
            <person name="Roy A.S."/>
            <person name="Kraemer L."/>
            <person name="Andreson R."/>
            <person name="Gutowska M.A."/>
            <person name="Wolf J."/>
            <person name="Bergner S.V."/>
            <person name="Schilhabel M.B."/>
            <person name="Klostermeier U.C."/>
            <person name="Beiko R.G."/>
            <person name="Rosenstiel P."/>
            <person name="Hippler M."/>
            <person name="Laroche J."/>
        </authorList>
    </citation>
    <scope>NUCLEOTIDE SEQUENCE [LARGE SCALE GENOMIC DNA]</scope>
    <source>
        <strain evidence="5 6">CCMP1005</strain>
    </source>
</reference>
<dbReference type="InterPro" id="IPR018247">
    <property type="entry name" value="EF_Hand_1_Ca_BS"/>
</dbReference>
<dbReference type="PROSITE" id="PS00018">
    <property type="entry name" value="EF_HAND_1"/>
    <property type="match status" value="2"/>
</dbReference>
<evidence type="ECO:0000256" key="2">
    <source>
        <dbReference type="ARBA" id="ARBA00022837"/>
    </source>
</evidence>
<dbReference type="eggNOG" id="KOG1809">
    <property type="taxonomic scope" value="Eukaryota"/>
</dbReference>
<evidence type="ECO:0000259" key="4">
    <source>
        <dbReference type="PROSITE" id="PS50222"/>
    </source>
</evidence>
<feature type="domain" description="EF-hand" evidence="4">
    <location>
        <begin position="969"/>
        <end position="1004"/>
    </location>
</feature>
<dbReference type="InterPro" id="IPR011992">
    <property type="entry name" value="EF-hand-dom_pair"/>
</dbReference>
<dbReference type="PANTHER" id="PTHR16166">
    <property type="entry name" value="VACUOLAR PROTEIN SORTING-ASSOCIATED PROTEIN VPS13"/>
    <property type="match status" value="1"/>
</dbReference>
<comment type="caution">
    <text evidence="5">The sequence shown here is derived from an EMBL/GenBank/DDBJ whole genome shotgun (WGS) entry which is preliminary data.</text>
</comment>
<dbReference type="InterPro" id="IPR009543">
    <property type="entry name" value="VPS13_VAB"/>
</dbReference>
<dbReference type="OrthoDB" id="428159at2759"/>
<dbReference type="InterPro" id="IPR002048">
    <property type="entry name" value="EF_hand_dom"/>
</dbReference>
<sequence length="3181" mass="355518">MSLLDTDVLVALAGDARHLLSDAIRTALSNQSLRAFFGRFILRFSVLSFLCLIFNPSIRAVASVDYPESRVTVDKLSIKLRIQSPVAISPKGIDPDLTPNLAPEHSQIEDGIRIVQYGLSFFPHLLVIVKLEGVKIEIEKTYLAPDPPKHYRRLSQDMGQPLPVAIPFSSASSDDIGDADELPTFCQDMYLDGIENEDILDANNITWLVDKWIEHAKTKSIPSKKKSQKGVTFRMSSSHASSKQGRDGGEDASNANANEDDGTTETLTSDEKLNAWIHWVADIVLHLVSFEVQNASFIISGAGSEIVKRARDENTPIQSNLLLARLPRHKRALTVISAEALKLSFSPKHGNALLACVGVHLKVGDPVEVEADARGSTNLAYKFETISHPFNSVVELSGVVDLLAWFTSYDHYWHSRTIALHITSSEVAVNLSPRSLHTVLHHIDDYIDPLGSFPEWYEWLRLMNSNRKSVTDQEKLDYRSSWAKWRKVAINDQDITPSPQALTQDQMRDIERRMTRYEIMSQRCYAMRNGWAFSESEEFDQFLRYTRSSILLEDSAISPTPSDALSSFERIYPTKQHALANLMREESTVMAAQICVKTDFDVLYIDYPHNRGHSGMQKSYEPSIPTTMIVHGMSFVFNQKTADILFSKSKISMDLTAPRSFLDLSLRVNGVRWDVVSKTTNLKGEELPTFRNRTPVGIIYMHQDREPISSKQVLSISLAMAVTPTQVSESKFDVSVQTSDLVIVLNPLPILSALQILLEATDIPFQSANQDDLSGVSVPPASPNVTPLDTKSKILVAVDNISTLLLIDRKKTTRGMLGLTVDGVSISMDTGNLEGSLNIASESIALKAGQICYHQPSPEFLSWELMPFKPTAKIERASVVAHCQEETVSKSGTPMAFAPKQTVVHFDVEMSTGAASFNASPSTIASVSGVLSSFDAFMKWTEVDTATVEAEQLKEEQARKEILEQRSLHTQKILVDIFKEIDIDGSGQLNEEELQTVVTKLFNANHNIDLERRINIAQMLTESELQRESTHLIKVIDPTRSEEVTFQELDNAFLRLANKIDDNNLDTLNGEGWGKQWHNQSFVNTDSFLSGSSLRKLIYYDDIREYAAMHQVYRITGFEGIGNETSFPNPNMWRQGKGVEIFWRFYEKETGCSRDSLNGQSISIVQFKLVRSLCNYAFAKYAWMSVVQPQLVLASDGRDATHWMIESNTNAKITKGVIEMLMRHIQTEVKKENSAGRKFVQDVHFDVSVRATVRRAVLMYGSSHTFTNPLVEVKFTDVAVNALALLSSKTKWFVPTREVNLAPVNTMQDIENSGGNGITFQSTVSAEYLNTRHDHMEQFIESYPCFGGLTYQVFLEQTSSASRDEEESEDQSDPIKFRALLSDRDLEYISSYWNLKDKKRTGSLDRTSAFLILEKITDIHFRDITSGLALSEKRHFINTFCDLADRDGDGNMSLEDVLWAFKTFTSRCYFSGSNDILIKNDSGRVLHCLLSDKPMRDLPEGAMENVIDSFYTVTKGGKSALPLRVNAESGELDGKFVFYVPGFKLVDNISVSPYQSIMIPLKYSKRGSKRRKRHTSASGFAPYLTIVPESDSMDSITLNVRTCVSISSEIPVRIRVVRLGKTAGKFRKKGTKNKMDLTKSKALLVALKRIVEGSPVVFERSDIEPGTPVPLPLDVLNSTHFHVLLIQPISEHGNTNSWRDPVLLTKEYLYNTGAIAYQHAQVSFSFLTCACLENLRDVTRNHTRSGIVVTKDRLNSHLTRRKNQRPQGPGNFNRQILLRTAWDTNINIVPFFMLTNSLPFPIRVRTWQTTEQEEEDMTWAMEQSQLAQSSDNNNMGEDSSDDEDDYTMMSRIPDVVHLSEVGQKDHYSDDEIGSGETRNFSGVSLQEPIYLQIAQVVKSPVNSREVSFLWSSPMSIRLEKMKTGMNERGSKRLPKSVLDLGDNCDCVVDVSVESKTKIPSCTVYSPYWVMNKTGTKLEYKVAGQTKRYLDSGLGGLPLMIHGSKSEATNDKYKRNAKEISIIPVESPSKKLADLWWDSSTNGELVVKKGSIKVNGRDLVGWSDPIDMDGVGVNGEVWCDSYVFNAKIVSLAGAFHRCNMINITPRFVVKNTLHMPISLVPLEGGGHEVLHKAAQFRKFIDPSNESAIINLKPGESTPLYQFFDVTSGGMENPYRWVAFRVNAARFGPTFKPKWHVIPCDDKETHMFGEHDGCFDTMVSIIAAKVHEFVQDDDQAVVFELAPMNSCAYTWDNPMGKKKLRVTVIPKSESRERMLEEAVNEREEAASTVVSVATNDCDESTTSDDAADGIHPLLQTTNDPAEAQEKIRALNKTTPYRTRRRRALHSRNARVYNLRRIGRNRDLPCPSPKDPEMKNMTMKSHLVSHSRIVAGTKILSFSDSTWIADQVEAGLMRKGGDFKRAVCKINIQGVGLYIMDDFPRETLGVVVRDIQIIKPTGSIETTFRVRHFQVDAMLPNARYPIIIRPLPLGVDRRDDGASGPSAANLIIPQSVPVKECFWKMNEEKPIPVFEIAASYVPQNMTWVPSCRVDISPLKIQVDVDYLLRIMGMVISSVSKYQSENKHAGNLNAAEKANEPLQYVTRGQLNILMTYIEKLHISPVYLDFELNIKADDQVGSDAEFDSNLTLHSIAQSTDSGKSKAALGSGRVSQLISHCVQAALSGVLSWVISVGSNFAHVSPRFEFGGMTYSDKYCDFIDMIYEIVISYIIQLVKQAYKLLGDPSALVHQWKTGVRDLFVKTREEIAAGGKDGIGKGVTSAVHNIFGGTLHAFGRLTGGIADTIDSITTNETTSNHLKPKSASSNGKYPEHAGDGIVQGADYFAKTMVHGFAGLIGNPYRGAASGSVTGFAKGVVSGVTGFATSPFVGALGFTAKVADGLGSTTKYLDLGVIEARCRPSRSVPWGRPMSPNGLSYIKAVGVRIHTVRYQKVRRRIKAADPDGESVDQSEFTSREYKKIAYAEERRKNPPLKALSLVHDKDKYHHITKPIKPKLLTDMPGAAVLSHYAVTFEETLILRSSDLQLGDEVKIYFWLSVGDMYSSMLRHFNEVLLRQDRILSSAMNDPEFFADNEDLITPAIQECPMFRPVKKSVNNNDNIFSAINEEMAAIQQSEQDTMRIFDSDSEDSDSDDSFLHENGKEKKVEDIASLVKVNERLFGNVSLSYFPIPW</sequence>
<dbReference type="GO" id="GO:0006623">
    <property type="term" value="P:protein targeting to vacuole"/>
    <property type="evidence" value="ECO:0007669"/>
    <property type="project" value="TreeGrafter"/>
</dbReference>
<feature type="region of interest" description="Disordered" evidence="3">
    <location>
        <begin position="220"/>
        <end position="266"/>
    </location>
</feature>
<protein>
    <recommendedName>
        <fullName evidence="4">EF-hand domain-containing protein</fullName>
    </recommendedName>
</protein>
<dbReference type="GO" id="GO:0045053">
    <property type="term" value="P:protein retention in Golgi apparatus"/>
    <property type="evidence" value="ECO:0007669"/>
    <property type="project" value="TreeGrafter"/>
</dbReference>
<dbReference type="Proteomes" id="UP000266841">
    <property type="component" value="Unassembled WGS sequence"/>
</dbReference>
<evidence type="ECO:0000313" key="5">
    <source>
        <dbReference type="EMBL" id="EJK73316.1"/>
    </source>
</evidence>
<keyword evidence="6" id="KW-1185">Reference proteome</keyword>
<feature type="region of interest" description="Disordered" evidence="3">
    <location>
        <begin position="2804"/>
        <end position="2823"/>
    </location>
</feature>
<gene>
    <name evidence="5" type="ORF">THAOC_05065</name>
</gene>
<evidence type="ECO:0000256" key="1">
    <source>
        <dbReference type="ARBA" id="ARBA00006545"/>
    </source>
</evidence>
<dbReference type="OMA" id="SRCYFSG"/>
<accession>K0THW6</accession>
<dbReference type="PANTHER" id="PTHR16166:SF93">
    <property type="entry name" value="INTERMEMBRANE LIPID TRANSFER PROTEIN VPS13"/>
    <property type="match status" value="1"/>
</dbReference>
<dbReference type="PROSITE" id="PS50222">
    <property type="entry name" value="EF_HAND_2"/>
    <property type="match status" value="2"/>
</dbReference>
<dbReference type="InterPro" id="IPR026847">
    <property type="entry name" value="VPS13"/>
</dbReference>
<dbReference type="Pfam" id="PF25036">
    <property type="entry name" value="VPS13_VAB"/>
    <property type="match status" value="1"/>
</dbReference>
<feature type="compositionally biased region" description="Polar residues" evidence="3">
    <location>
        <begin position="2804"/>
        <end position="2819"/>
    </location>
</feature>
<dbReference type="SUPFAM" id="SSF47473">
    <property type="entry name" value="EF-hand"/>
    <property type="match status" value="1"/>
</dbReference>
<feature type="compositionally biased region" description="Polar residues" evidence="3">
    <location>
        <begin position="1821"/>
        <end position="1837"/>
    </location>
</feature>
<evidence type="ECO:0000256" key="3">
    <source>
        <dbReference type="SAM" id="MobiDB-lite"/>
    </source>
</evidence>
<organism evidence="5 6">
    <name type="scientific">Thalassiosira oceanica</name>
    <name type="common">Marine diatom</name>
    <dbReference type="NCBI Taxonomy" id="159749"/>
    <lineage>
        <taxon>Eukaryota</taxon>
        <taxon>Sar</taxon>
        <taxon>Stramenopiles</taxon>
        <taxon>Ochrophyta</taxon>
        <taxon>Bacillariophyta</taxon>
        <taxon>Coscinodiscophyceae</taxon>
        <taxon>Thalassiosirophycidae</taxon>
        <taxon>Thalassiosirales</taxon>
        <taxon>Thalassiosiraceae</taxon>
        <taxon>Thalassiosira</taxon>
    </lineage>
</organism>
<dbReference type="SMART" id="SM00054">
    <property type="entry name" value="EFh"/>
    <property type="match status" value="3"/>
</dbReference>
<keyword evidence="2" id="KW-0106">Calcium</keyword>
<dbReference type="Gene3D" id="1.10.238.10">
    <property type="entry name" value="EF-hand"/>
    <property type="match status" value="1"/>
</dbReference>
<dbReference type="GO" id="GO:0005509">
    <property type="term" value="F:calcium ion binding"/>
    <property type="evidence" value="ECO:0007669"/>
    <property type="project" value="InterPro"/>
</dbReference>
<feature type="domain" description="EF-hand" evidence="4">
    <location>
        <begin position="1432"/>
        <end position="1467"/>
    </location>
</feature>
<proteinExistence type="inferred from homology"/>